<feature type="transmembrane region" description="Helical" evidence="5">
    <location>
        <begin position="25"/>
        <end position="45"/>
    </location>
</feature>
<keyword evidence="5" id="KW-0520">NAD</keyword>
<feature type="transmembrane region" description="Helical" evidence="5">
    <location>
        <begin position="433"/>
        <end position="453"/>
    </location>
</feature>
<evidence type="ECO:0000256" key="2">
    <source>
        <dbReference type="ARBA" id="ARBA00022692"/>
    </source>
</evidence>
<keyword evidence="3 5" id="KW-1133">Transmembrane helix</keyword>
<feature type="transmembrane region" description="Helical" evidence="5">
    <location>
        <begin position="389"/>
        <end position="409"/>
    </location>
</feature>
<dbReference type="EC" id="7.1.1.-" evidence="5"/>
<dbReference type="InterPro" id="IPR010096">
    <property type="entry name" value="NADH-Q_OxRdtase_suN/2"/>
</dbReference>
<feature type="transmembrane region" description="Helical" evidence="5">
    <location>
        <begin position="189"/>
        <end position="213"/>
    </location>
</feature>
<organism evidence="8 9">
    <name type="scientific">Pedobacter mendelii</name>
    <dbReference type="NCBI Taxonomy" id="1908240"/>
    <lineage>
        <taxon>Bacteria</taxon>
        <taxon>Pseudomonadati</taxon>
        <taxon>Bacteroidota</taxon>
        <taxon>Sphingobacteriia</taxon>
        <taxon>Sphingobacteriales</taxon>
        <taxon>Sphingobacteriaceae</taxon>
        <taxon>Pedobacter</taxon>
    </lineage>
</organism>
<feature type="transmembrane region" description="Helical" evidence="5">
    <location>
        <begin position="225"/>
        <end position="251"/>
    </location>
</feature>
<protein>
    <recommendedName>
        <fullName evidence="5">NADH-quinone oxidoreductase subunit N</fullName>
        <ecNumber evidence="5">7.1.1.-</ecNumber>
    </recommendedName>
    <alternativeName>
        <fullName evidence="5">NADH dehydrogenase I subunit N</fullName>
    </alternativeName>
    <alternativeName>
        <fullName evidence="5">NDH-1 subunit N</fullName>
    </alternativeName>
</protein>
<evidence type="ECO:0000259" key="7">
    <source>
        <dbReference type="Pfam" id="PF00361"/>
    </source>
</evidence>
<keyword evidence="2 5" id="KW-0812">Transmembrane</keyword>
<evidence type="ECO:0000256" key="4">
    <source>
        <dbReference type="ARBA" id="ARBA00023136"/>
    </source>
</evidence>
<feature type="domain" description="NADH:quinone oxidoreductase/Mrp antiporter transmembrane" evidence="7">
    <location>
        <begin position="112"/>
        <end position="403"/>
    </location>
</feature>
<dbReference type="RefSeq" id="WP_188416081.1">
    <property type="nucleotide sequence ID" value="NZ_BMDJ01000010.1"/>
</dbReference>
<dbReference type="Proteomes" id="UP000645390">
    <property type="component" value="Unassembled WGS sequence"/>
</dbReference>
<dbReference type="NCBIfam" id="TIGR01770">
    <property type="entry name" value="NDH_I_N"/>
    <property type="match status" value="1"/>
</dbReference>
<evidence type="ECO:0000256" key="5">
    <source>
        <dbReference type="HAMAP-Rule" id="MF_00445"/>
    </source>
</evidence>
<comment type="function">
    <text evidence="5">NDH-1 shuttles electrons from NADH, via FMN and iron-sulfur (Fe-S) centers, to quinones in the respiratory chain. The immediate electron acceptor for the enzyme in this species is believed to be a menaquinone. Couples the redox reaction to proton translocation (for every two electrons transferred, four hydrogen ions are translocated across the cytoplasmic membrane), and thus conserves the redox energy in a proton gradient.</text>
</comment>
<dbReference type="Pfam" id="PF00361">
    <property type="entry name" value="Proton_antipo_M"/>
    <property type="match status" value="1"/>
</dbReference>
<feature type="transmembrane region" description="Helical" evidence="5">
    <location>
        <begin position="354"/>
        <end position="377"/>
    </location>
</feature>
<feature type="transmembrane region" description="Helical" evidence="5">
    <location>
        <begin position="90"/>
        <end position="108"/>
    </location>
</feature>
<dbReference type="EMBL" id="BMDJ01000010">
    <property type="protein sequence ID" value="GGI28045.1"/>
    <property type="molecule type" value="Genomic_DNA"/>
</dbReference>
<comment type="similarity">
    <text evidence="5">Belongs to the complex I subunit 2 family.</text>
</comment>
<comment type="catalytic activity">
    <reaction evidence="5">
        <text>a quinone + NADH + 5 H(+)(in) = a quinol + NAD(+) + 4 H(+)(out)</text>
        <dbReference type="Rhea" id="RHEA:57888"/>
        <dbReference type="ChEBI" id="CHEBI:15378"/>
        <dbReference type="ChEBI" id="CHEBI:24646"/>
        <dbReference type="ChEBI" id="CHEBI:57540"/>
        <dbReference type="ChEBI" id="CHEBI:57945"/>
        <dbReference type="ChEBI" id="CHEBI:132124"/>
    </reaction>
</comment>
<proteinExistence type="inferred from homology"/>
<keyword evidence="5" id="KW-1003">Cell membrane</keyword>
<keyword evidence="5" id="KW-0813">Transport</keyword>
<feature type="transmembrane region" description="Helical" evidence="5">
    <location>
        <begin position="145"/>
        <end position="169"/>
    </location>
</feature>
<dbReference type="InterPro" id="IPR001750">
    <property type="entry name" value="ND/Mrp_TM"/>
</dbReference>
<reference evidence="9" key="1">
    <citation type="journal article" date="2019" name="Int. J. Syst. Evol. Microbiol.">
        <title>The Global Catalogue of Microorganisms (GCM) 10K type strain sequencing project: providing services to taxonomists for standard genome sequencing and annotation.</title>
        <authorList>
            <consortium name="The Broad Institute Genomics Platform"/>
            <consortium name="The Broad Institute Genome Sequencing Center for Infectious Disease"/>
            <person name="Wu L."/>
            <person name="Ma J."/>
        </authorList>
    </citation>
    <scope>NUCLEOTIDE SEQUENCE [LARGE SCALE GENOMIC DNA]</scope>
    <source>
        <strain evidence="9">CCM 8939</strain>
    </source>
</reference>
<evidence type="ECO:0000313" key="9">
    <source>
        <dbReference type="Proteomes" id="UP000645390"/>
    </source>
</evidence>
<feature type="transmembrane region" description="Helical" evidence="5">
    <location>
        <begin position="257"/>
        <end position="278"/>
    </location>
</feature>
<accession>A0ABQ2BMV5</accession>
<sequence>MNIIITISITAFIVLYAGLFKANKALLPLTVVGLLTALGFTLAAWNGNAVHFGMMQTDNFALAFSGVCIIGTLLIFLLTQNYFHAKSDNIAEYYTLILFALAGMIMMVSYKNMAMLFVGLEIMSVSLYILAGIRKRDFASNEASLKYFLMGAFSTGFLLFGITLIYGATGSFDLDKIQDYLIDSKSISPIFYPGVILMMIGLCFKVGAAPFHFWTPDVYEGSPTLITTFMSTVVKTAGFAAFLRLFAGAFAPLHDFYAVPLMVIVCLTLFIGNVTALFQKNFKRMLAYSSISHAGYMLFSLIVLTKNSENNVLVYAAAYTFASIIAFAVLILVKQKTGSDSFESFNGLGKKNPLIAISLTIAMLSLAGIPLTAGFIGKYLMFLNVMGDYHMILVAFAILNALIGFYYYFKVIVAMWFKDGAEIELSTPAQYKVVLLVSVAITLILGIYPAIILNLI</sequence>
<name>A0ABQ2BMV5_9SPHI</name>
<feature type="transmembrane region" description="Helical" evidence="5">
    <location>
        <begin position="114"/>
        <end position="133"/>
    </location>
</feature>
<comment type="subunit">
    <text evidence="5">NDH-1 is composed of 14 different subunits. Subunits NuoA, H, J, K, L, M, N constitute the membrane sector of the complex.</text>
</comment>
<evidence type="ECO:0000256" key="1">
    <source>
        <dbReference type="ARBA" id="ARBA00004127"/>
    </source>
</evidence>
<evidence type="ECO:0000256" key="6">
    <source>
        <dbReference type="RuleBase" id="RU000320"/>
    </source>
</evidence>
<feature type="transmembrane region" description="Helical" evidence="5">
    <location>
        <begin position="60"/>
        <end position="78"/>
    </location>
</feature>
<keyword evidence="5" id="KW-1278">Translocase</keyword>
<keyword evidence="5" id="KW-0874">Quinone</keyword>
<gene>
    <name evidence="5 8" type="primary">nuoN</name>
    <name evidence="8" type="ORF">GCM10008119_30680</name>
</gene>
<feature type="transmembrane region" description="Helical" evidence="5">
    <location>
        <begin position="312"/>
        <end position="333"/>
    </location>
</feature>
<comment type="caution">
    <text evidence="8">The sequence shown here is derived from an EMBL/GenBank/DDBJ whole genome shotgun (WGS) entry which is preliminary data.</text>
</comment>
<evidence type="ECO:0000256" key="3">
    <source>
        <dbReference type="ARBA" id="ARBA00022989"/>
    </source>
</evidence>
<dbReference type="PANTHER" id="PTHR22773">
    <property type="entry name" value="NADH DEHYDROGENASE"/>
    <property type="match status" value="1"/>
</dbReference>
<keyword evidence="9" id="KW-1185">Reference proteome</keyword>
<dbReference type="HAMAP" id="MF_00445">
    <property type="entry name" value="NDH1_NuoN_1"/>
    <property type="match status" value="1"/>
</dbReference>
<feature type="transmembrane region" description="Helical" evidence="5">
    <location>
        <begin position="285"/>
        <end position="306"/>
    </location>
</feature>
<evidence type="ECO:0000313" key="8">
    <source>
        <dbReference type="EMBL" id="GGI28045.1"/>
    </source>
</evidence>
<keyword evidence="4 5" id="KW-0472">Membrane</keyword>
<comment type="subcellular location">
    <subcellularLocation>
        <location evidence="5">Cell membrane</location>
        <topology evidence="5">Multi-pass membrane protein</topology>
    </subcellularLocation>
    <subcellularLocation>
        <location evidence="1">Endomembrane system</location>
        <topology evidence="1">Multi-pass membrane protein</topology>
    </subcellularLocation>
    <subcellularLocation>
        <location evidence="6">Membrane</location>
        <topology evidence="6">Multi-pass membrane protein</topology>
    </subcellularLocation>
</comment>